<reference evidence="2 3" key="1">
    <citation type="submission" date="2019-09" db="EMBL/GenBank/DDBJ databases">
        <authorList>
            <person name="Chandra G."/>
            <person name="Truman W A."/>
        </authorList>
    </citation>
    <scope>NUCLEOTIDE SEQUENCE [LARGE SCALE GENOMIC DNA]</scope>
    <source>
        <strain evidence="2">PS673</strain>
    </source>
</reference>
<evidence type="ECO:0000313" key="3">
    <source>
        <dbReference type="Proteomes" id="UP000344274"/>
    </source>
</evidence>
<dbReference type="Gene3D" id="1.10.443.10">
    <property type="entry name" value="Intergrase catalytic core"/>
    <property type="match status" value="1"/>
</dbReference>
<dbReference type="SUPFAM" id="SSF56349">
    <property type="entry name" value="DNA breaking-rejoining enzymes"/>
    <property type="match status" value="1"/>
</dbReference>
<evidence type="ECO:0000313" key="2">
    <source>
        <dbReference type="EMBL" id="VVM71871.1"/>
    </source>
</evidence>
<dbReference type="GO" id="GO:0006310">
    <property type="term" value="P:DNA recombination"/>
    <property type="evidence" value="ECO:0007669"/>
    <property type="project" value="UniProtKB-KW"/>
</dbReference>
<organism evidence="2 3">
    <name type="scientific">Pseudomonas fluorescens</name>
    <dbReference type="NCBI Taxonomy" id="294"/>
    <lineage>
        <taxon>Bacteria</taxon>
        <taxon>Pseudomonadati</taxon>
        <taxon>Pseudomonadota</taxon>
        <taxon>Gammaproteobacteria</taxon>
        <taxon>Pseudomonadales</taxon>
        <taxon>Pseudomonadaceae</taxon>
        <taxon>Pseudomonas</taxon>
    </lineage>
</organism>
<dbReference type="EMBL" id="CABVHB010000010">
    <property type="protein sequence ID" value="VVM71871.1"/>
    <property type="molecule type" value="Genomic_DNA"/>
</dbReference>
<accession>A0A5E6RU88</accession>
<dbReference type="RefSeq" id="WP_154946800.1">
    <property type="nucleotide sequence ID" value="NZ_CABVHB010000010.1"/>
</dbReference>
<dbReference type="AlphaFoldDB" id="A0A5E6RU88"/>
<evidence type="ECO:0000256" key="1">
    <source>
        <dbReference type="ARBA" id="ARBA00023172"/>
    </source>
</evidence>
<gene>
    <name evidence="2" type="ORF">PS673_01818</name>
</gene>
<sequence>MLGVELSFPNVDYGSVESIWSLEPLLYEGGAKENIRKVGALISNGNLGEPRKARMPLLELLHDALMGKYNGGGSRYTLRGSITKLRQFYAWCDDMKVDLSMSNVCSRYADWTETIWIRTVVKKEITYKSATDLTGSVGILLEYALDIPVIAPYSRMKRKDRKKKALSPKADKQILSDTFAFGQLLLEIREQLSIKKIKERLPLVMSFSNGSTYEEWSGLQKPPTEKELDRMKPYRRKSMITRREDWQIDTSWRTRYPLINLRIEAELLVFISQTGMNLAQAHMLKVGDFRYASHNDGYQVRRAFKSRASREVEFEIYSEYRVFFESYLSWRKDVFVDIDDDRLFPIRSHKYQAIEVAPNFDRIREKCSITGVKYVGPRELRKTRVNWLLRKSANPSLTAEMAQHSLETLHRDYERPNHQIAMMEITLFNKNKDIILQAPGPGMCSKRQSDRLPQDIYSVVKPDCITSAGCLFCEYQRDLPTFDHVWSLATYHRYQVLLLAANRHPASLNTSASVEKIIERTRSKIEAFSQLGDEFTDWAKEASIRIDEEDYHPNWDIFIKLLGDLN</sequence>
<protein>
    <recommendedName>
        <fullName evidence="4">Integrase</fullName>
    </recommendedName>
</protein>
<evidence type="ECO:0008006" key="4">
    <source>
        <dbReference type="Google" id="ProtNLM"/>
    </source>
</evidence>
<dbReference type="Proteomes" id="UP000344274">
    <property type="component" value="Unassembled WGS sequence"/>
</dbReference>
<name>A0A5E6RU88_PSEFL</name>
<dbReference type="InterPro" id="IPR013762">
    <property type="entry name" value="Integrase-like_cat_sf"/>
</dbReference>
<keyword evidence="1" id="KW-0233">DNA recombination</keyword>
<dbReference type="GO" id="GO:0015074">
    <property type="term" value="P:DNA integration"/>
    <property type="evidence" value="ECO:0007669"/>
    <property type="project" value="InterPro"/>
</dbReference>
<proteinExistence type="predicted"/>
<dbReference type="InterPro" id="IPR011010">
    <property type="entry name" value="DNA_brk_join_enz"/>
</dbReference>
<dbReference type="GO" id="GO:0003677">
    <property type="term" value="F:DNA binding"/>
    <property type="evidence" value="ECO:0007669"/>
    <property type="project" value="InterPro"/>
</dbReference>